<sequence length="129" mass="12800">MRLVALIVGGGLVVGGLAGCGSTAEPVTGPPPVVASSGAPSPSVVVPTVRPSLGAGSVQPELAVRGTVKEGVEPGCVLLATDSQTYLLVGGDKTALKTGATVTVHGRPEPDLMTTCQQGTPFRVTKVEN</sequence>
<evidence type="ECO:0000313" key="2">
    <source>
        <dbReference type="Proteomes" id="UP001589608"/>
    </source>
</evidence>
<dbReference type="RefSeq" id="WP_223098397.1">
    <property type="nucleotide sequence ID" value="NZ_CP061913.1"/>
</dbReference>
<organism evidence="1 2">
    <name type="scientific">Dactylosporangium vinaceum</name>
    <dbReference type="NCBI Taxonomy" id="53362"/>
    <lineage>
        <taxon>Bacteria</taxon>
        <taxon>Bacillati</taxon>
        <taxon>Actinomycetota</taxon>
        <taxon>Actinomycetes</taxon>
        <taxon>Micromonosporales</taxon>
        <taxon>Micromonosporaceae</taxon>
        <taxon>Dactylosporangium</taxon>
    </lineage>
</organism>
<gene>
    <name evidence="1" type="ORF">ACFFTR_13790</name>
</gene>
<dbReference type="EMBL" id="JBHMCA010000024">
    <property type="protein sequence ID" value="MFB9444148.1"/>
    <property type="molecule type" value="Genomic_DNA"/>
</dbReference>
<evidence type="ECO:0008006" key="3">
    <source>
        <dbReference type="Google" id="ProtNLM"/>
    </source>
</evidence>
<reference evidence="1 2" key="1">
    <citation type="submission" date="2024-09" db="EMBL/GenBank/DDBJ databases">
        <authorList>
            <person name="Sun Q."/>
            <person name="Mori K."/>
        </authorList>
    </citation>
    <scope>NUCLEOTIDE SEQUENCE [LARGE SCALE GENOMIC DNA]</scope>
    <source>
        <strain evidence="1 2">JCM 3307</strain>
    </source>
</reference>
<dbReference type="Proteomes" id="UP001589608">
    <property type="component" value="Unassembled WGS sequence"/>
</dbReference>
<proteinExistence type="predicted"/>
<protein>
    <recommendedName>
        <fullName evidence="3">Lipoprotein</fullName>
    </recommendedName>
</protein>
<dbReference type="PROSITE" id="PS51257">
    <property type="entry name" value="PROKAR_LIPOPROTEIN"/>
    <property type="match status" value="1"/>
</dbReference>
<comment type="caution">
    <text evidence="1">The sequence shown here is derived from an EMBL/GenBank/DDBJ whole genome shotgun (WGS) entry which is preliminary data.</text>
</comment>
<accession>A0ABV5M5N1</accession>
<evidence type="ECO:0000313" key="1">
    <source>
        <dbReference type="EMBL" id="MFB9444148.1"/>
    </source>
</evidence>
<keyword evidence="2" id="KW-1185">Reference proteome</keyword>
<name>A0ABV5M5N1_9ACTN</name>